<gene>
    <name evidence="2" type="ORF">CERZMDRAFT_106546</name>
</gene>
<evidence type="ECO:0000313" key="2">
    <source>
        <dbReference type="EMBL" id="KAF2211407.1"/>
    </source>
</evidence>
<protein>
    <submittedName>
        <fullName evidence="2">Uncharacterized protein</fullName>
    </submittedName>
</protein>
<feature type="compositionally biased region" description="Polar residues" evidence="1">
    <location>
        <begin position="191"/>
        <end position="208"/>
    </location>
</feature>
<accession>A0A6A6FDA9</accession>
<sequence>MSSSLYESLVERDQLLEVDMDDVEILDPRTNEEVAIGTKDLNGCSTIVIVDKGVILAHIAPRGPHAATGMQHFQAKAKQAVDLMRSHPQLFDRSTTTWGIFARLGTDTPLDHYAHWLRQLFSHMHLHTQQAYYDVDPTNTATRRLPTGSVVVLQDGEKRRLYVEDREHTPRPASVVAGLSTPQYAQVAGSVPSSSRATSDISEHPYTQASRASATATADPETRWLYHGGTYARVQGQTVVEQRPMPPKNQAFFHREARLYMMWDGTKKWVYKDGKWATI</sequence>
<dbReference type="EMBL" id="ML992677">
    <property type="protein sequence ID" value="KAF2211407.1"/>
    <property type="molecule type" value="Genomic_DNA"/>
</dbReference>
<reference evidence="2" key="1">
    <citation type="journal article" date="2020" name="Stud. Mycol.">
        <title>101 Dothideomycetes genomes: a test case for predicting lifestyles and emergence of pathogens.</title>
        <authorList>
            <person name="Haridas S."/>
            <person name="Albert R."/>
            <person name="Binder M."/>
            <person name="Bloem J."/>
            <person name="Labutti K."/>
            <person name="Salamov A."/>
            <person name="Andreopoulos B."/>
            <person name="Baker S."/>
            <person name="Barry K."/>
            <person name="Bills G."/>
            <person name="Bluhm B."/>
            <person name="Cannon C."/>
            <person name="Castanera R."/>
            <person name="Culley D."/>
            <person name="Daum C."/>
            <person name="Ezra D."/>
            <person name="Gonzalez J."/>
            <person name="Henrissat B."/>
            <person name="Kuo A."/>
            <person name="Liang C."/>
            <person name="Lipzen A."/>
            <person name="Lutzoni F."/>
            <person name="Magnuson J."/>
            <person name="Mondo S."/>
            <person name="Nolan M."/>
            <person name="Ohm R."/>
            <person name="Pangilinan J."/>
            <person name="Park H.-J."/>
            <person name="Ramirez L."/>
            <person name="Alfaro M."/>
            <person name="Sun H."/>
            <person name="Tritt A."/>
            <person name="Yoshinaga Y."/>
            <person name="Zwiers L.-H."/>
            <person name="Turgeon B."/>
            <person name="Goodwin S."/>
            <person name="Spatafora J."/>
            <person name="Crous P."/>
            <person name="Grigoriev I."/>
        </authorList>
    </citation>
    <scope>NUCLEOTIDE SEQUENCE</scope>
    <source>
        <strain evidence="2">SCOH1-5</strain>
    </source>
</reference>
<evidence type="ECO:0000256" key="1">
    <source>
        <dbReference type="SAM" id="MobiDB-lite"/>
    </source>
</evidence>
<organism evidence="2 3">
    <name type="scientific">Cercospora zeae-maydis SCOH1-5</name>
    <dbReference type="NCBI Taxonomy" id="717836"/>
    <lineage>
        <taxon>Eukaryota</taxon>
        <taxon>Fungi</taxon>
        <taxon>Dikarya</taxon>
        <taxon>Ascomycota</taxon>
        <taxon>Pezizomycotina</taxon>
        <taxon>Dothideomycetes</taxon>
        <taxon>Dothideomycetidae</taxon>
        <taxon>Mycosphaerellales</taxon>
        <taxon>Mycosphaerellaceae</taxon>
        <taxon>Cercospora</taxon>
    </lineage>
</organism>
<dbReference type="AlphaFoldDB" id="A0A6A6FDA9"/>
<feature type="region of interest" description="Disordered" evidence="1">
    <location>
        <begin position="190"/>
        <end position="214"/>
    </location>
</feature>
<evidence type="ECO:0000313" key="3">
    <source>
        <dbReference type="Proteomes" id="UP000799539"/>
    </source>
</evidence>
<proteinExistence type="predicted"/>
<name>A0A6A6FDA9_9PEZI</name>
<dbReference type="Proteomes" id="UP000799539">
    <property type="component" value="Unassembled WGS sequence"/>
</dbReference>
<keyword evidence="3" id="KW-1185">Reference proteome</keyword>
<dbReference type="OrthoDB" id="5368615at2759"/>